<dbReference type="RefSeq" id="WP_091768697.1">
    <property type="nucleotide sequence ID" value="NZ_FNBT01000006.1"/>
</dbReference>
<dbReference type="STRING" id="1550231.SAMN05660662_3150"/>
<evidence type="ECO:0000313" key="2">
    <source>
        <dbReference type="EMBL" id="SDF73157.1"/>
    </source>
</evidence>
<dbReference type="Gene3D" id="2.40.33.20">
    <property type="entry name" value="PK beta-barrel domain-like"/>
    <property type="match status" value="1"/>
</dbReference>
<dbReference type="Proteomes" id="UP000199406">
    <property type="component" value="Unassembled WGS sequence"/>
</dbReference>
<dbReference type="PROSITE" id="PS51340">
    <property type="entry name" value="MOSC"/>
    <property type="match status" value="1"/>
</dbReference>
<dbReference type="EMBL" id="FNBT01000006">
    <property type="protein sequence ID" value="SDF73157.1"/>
    <property type="molecule type" value="Genomic_DNA"/>
</dbReference>
<proteinExistence type="predicted"/>
<dbReference type="PANTHER" id="PTHR36930">
    <property type="entry name" value="METAL-SULFUR CLUSTER BIOSYNTHESIS PROTEINS YUAD-RELATED"/>
    <property type="match status" value="1"/>
</dbReference>
<gene>
    <name evidence="2" type="ORF">SAMN05660662_3150</name>
</gene>
<evidence type="ECO:0000259" key="1">
    <source>
        <dbReference type="PROSITE" id="PS51340"/>
    </source>
</evidence>
<dbReference type="OrthoDB" id="192945at2"/>
<dbReference type="InterPro" id="IPR005302">
    <property type="entry name" value="MoCF_Sase_C"/>
</dbReference>
<dbReference type="Pfam" id="PF03473">
    <property type="entry name" value="MOSC"/>
    <property type="match status" value="1"/>
</dbReference>
<dbReference type="GO" id="GO:0030151">
    <property type="term" value="F:molybdenum ion binding"/>
    <property type="evidence" value="ECO:0007669"/>
    <property type="project" value="InterPro"/>
</dbReference>
<dbReference type="SUPFAM" id="SSF50800">
    <property type="entry name" value="PK beta-barrel domain-like"/>
    <property type="match status" value="1"/>
</dbReference>
<dbReference type="GO" id="GO:0030170">
    <property type="term" value="F:pyridoxal phosphate binding"/>
    <property type="evidence" value="ECO:0007669"/>
    <property type="project" value="InterPro"/>
</dbReference>
<sequence length="192" mass="19806">MAVSDLPHSSDVEIVGLVASPGHRYDGRPGGVLPEQDGDRRAEIEVRAGYGVVGDRYAGRPAHRDAQLTVLAVEAVEALAAELGAGPMDPLLARRTVVLRGAEVEALRGAEFSLDSGAGEVRLRGGRPANPCAWLDSALAPGAHRGLRGRAGIRCAALSGGVLRLGPAVLRSAVPLDPAAAGLAVRPVARRR</sequence>
<organism evidence="2 3">
    <name type="scientific">Blastococcus aurantiacus</name>
    <dbReference type="NCBI Taxonomy" id="1550231"/>
    <lineage>
        <taxon>Bacteria</taxon>
        <taxon>Bacillati</taxon>
        <taxon>Actinomycetota</taxon>
        <taxon>Actinomycetes</taxon>
        <taxon>Geodermatophilales</taxon>
        <taxon>Geodermatophilaceae</taxon>
        <taxon>Blastococcus</taxon>
    </lineage>
</organism>
<dbReference type="GO" id="GO:0003824">
    <property type="term" value="F:catalytic activity"/>
    <property type="evidence" value="ECO:0007669"/>
    <property type="project" value="InterPro"/>
</dbReference>
<name>A0A1G7NGV5_9ACTN</name>
<reference evidence="3" key="1">
    <citation type="submission" date="2016-10" db="EMBL/GenBank/DDBJ databases">
        <authorList>
            <person name="Varghese N."/>
            <person name="Submissions S."/>
        </authorList>
    </citation>
    <scope>NUCLEOTIDE SEQUENCE [LARGE SCALE GENOMIC DNA]</scope>
    <source>
        <strain evidence="3">DSM 44268</strain>
    </source>
</reference>
<dbReference type="PANTHER" id="PTHR36930:SF1">
    <property type="entry name" value="MOSC DOMAIN-CONTAINING PROTEIN"/>
    <property type="match status" value="1"/>
</dbReference>
<protein>
    <recommendedName>
        <fullName evidence="1">MOSC domain-containing protein</fullName>
    </recommendedName>
</protein>
<feature type="domain" description="MOSC" evidence="1">
    <location>
        <begin position="38"/>
        <end position="172"/>
    </location>
</feature>
<keyword evidence="3" id="KW-1185">Reference proteome</keyword>
<evidence type="ECO:0000313" key="3">
    <source>
        <dbReference type="Proteomes" id="UP000199406"/>
    </source>
</evidence>
<dbReference type="InterPro" id="IPR052716">
    <property type="entry name" value="MOSC_domain"/>
</dbReference>
<accession>A0A1G7NGV5</accession>
<dbReference type="InterPro" id="IPR011037">
    <property type="entry name" value="Pyrv_Knase-like_insert_dom_sf"/>
</dbReference>
<dbReference type="AlphaFoldDB" id="A0A1G7NGV5"/>